<feature type="transmembrane region" description="Helical" evidence="1">
    <location>
        <begin position="302"/>
        <end position="320"/>
    </location>
</feature>
<proteinExistence type="predicted"/>
<organism evidence="2 3">
    <name type="scientific">Arthrobacter alpinus</name>
    <dbReference type="NCBI Taxonomy" id="656366"/>
    <lineage>
        <taxon>Bacteria</taxon>
        <taxon>Bacillati</taxon>
        <taxon>Actinomycetota</taxon>
        <taxon>Actinomycetes</taxon>
        <taxon>Micrococcales</taxon>
        <taxon>Micrococcaceae</taxon>
        <taxon>Arthrobacter</taxon>
    </lineage>
</organism>
<keyword evidence="3" id="KW-1185">Reference proteome</keyword>
<feature type="transmembrane region" description="Helical" evidence="1">
    <location>
        <begin position="133"/>
        <end position="153"/>
    </location>
</feature>
<name>A0A0M4RBX6_9MICC</name>
<feature type="transmembrane region" description="Helical" evidence="1">
    <location>
        <begin position="56"/>
        <end position="78"/>
    </location>
</feature>
<accession>A0A0M4RBX6</accession>
<dbReference type="EMBL" id="CP012677">
    <property type="protein sequence ID" value="ALE92568.1"/>
    <property type="molecule type" value="Genomic_DNA"/>
</dbReference>
<evidence type="ECO:0000313" key="3">
    <source>
        <dbReference type="Proteomes" id="UP000062833"/>
    </source>
</evidence>
<dbReference type="RefSeq" id="WP_062007105.1">
    <property type="nucleotide sequence ID" value="NZ_CP012677.1"/>
</dbReference>
<feature type="transmembrane region" description="Helical" evidence="1">
    <location>
        <begin position="326"/>
        <end position="346"/>
    </location>
</feature>
<sequence>MVAQLLRLKLTLLRNSLKRSTMQIVGLIIAGIYGLGMLGLVLVGLAALGAADAQTIGTVAVLAGSAVILGWLVIPVVASGLDMTLDPTRFTTYAIPMKSLLVGLALSGFIGIPGAVTLLAAMGTAASWWRHPVAGVVALMCGALAALTCIVASRAITAASTSLASSRRFKDVSGIVLLVPLMLLGPIIGSVSAGISDLSAYLPSLANTLSWTPLGAVWAVPAEVAQGAYGAAGLKFLIALATIAALAWIWKVCLAKALVTPAFAGGSQRGAGKMGFFTWFPQTPTGAVAARCLTYWIRDPRYSAGLIIAPLLPLVLVFAGSQAGGLGSMGTVLGYGGAFAAFMIAWSISSDISYDNTAFALHLATGISGRADRSGRVVAAAVLALPLGLLFSMVGAVVSGNWAAFPATLGLVFVATGAGLGLASIFSARFIMNVPLPGESPMKSKPGNNFSSVLVQLAGFGGAGLLCVPVAVLVVIAAVSGQPMFGWLALVAGVVFGAGYVALGIRWGAREYNQRGPELLLAVSVDR</sequence>
<dbReference type="KEGG" id="aaq:AOC05_10050"/>
<protein>
    <submittedName>
        <fullName evidence="2">Transporter</fullName>
    </submittedName>
</protein>
<feature type="transmembrane region" description="Helical" evidence="1">
    <location>
        <begin position="453"/>
        <end position="479"/>
    </location>
</feature>
<dbReference type="PATRIC" id="fig|656366.3.peg.2172"/>
<feature type="transmembrane region" description="Helical" evidence="1">
    <location>
        <begin position="228"/>
        <end position="250"/>
    </location>
</feature>
<evidence type="ECO:0000313" key="2">
    <source>
        <dbReference type="EMBL" id="ALE92568.1"/>
    </source>
</evidence>
<keyword evidence="1" id="KW-0812">Transmembrane</keyword>
<keyword evidence="1" id="KW-0472">Membrane</keyword>
<dbReference type="OrthoDB" id="3261041at2"/>
<feature type="transmembrane region" description="Helical" evidence="1">
    <location>
        <begin position="24"/>
        <end position="50"/>
    </location>
</feature>
<gene>
    <name evidence="2" type="ORF">AOC05_10050</name>
</gene>
<dbReference type="AlphaFoldDB" id="A0A0M4RBX6"/>
<evidence type="ECO:0000256" key="1">
    <source>
        <dbReference type="SAM" id="Phobius"/>
    </source>
</evidence>
<feature type="transmembrane region" description="Helical" evidence="1">
    <location>
        <begin position="99"/>
        <end position="121"/>
    </location>
</feature>
<keyword evidence="1" id="KW-1133">Transmembrane helix</keyword>
<feature type="transmembrane region" description="Helical" evidence="1">
    <location>
        <begin position="377"/>
        <end position="398"/>
    </location>
</feature>
<reference evidence="3" key="1">
    <citation type="submission" date="2015-09" db="EMBL/GenBank/DDBJ databases">
        <title>Complete genome of Arthrobacter alpinus strain R3.8.</title>
        <authorList>
            <person name="See-Too W.S."/>
            <person name="Chan K.G."/>
        </authorList>
    </citation>
    <scope>NUCLEOTIDE SEQUENCE [LARGE SCALE GENOMIC DNA]</scope>
    <source>
        <strain evidence="3">R3.8</strain>
    </source>
</reference>
<feature type="transmembrane region" description="Helical" evidence="1">
    <location>
        <begin position="174"/>
        <end position="195"/>
    </location>
</feature>
<feature type="transmembrane region" description="Helical" evidence="1">
    <location>
        <begin position="485"/>
        <end position="505"/>
    </location>
</feature>
<feature type="transmembrane region" description="Helical" evidence="1">
    <location>
        <begin position="404"/>
        <end position="432"/>
    </location>
</feature>
<dbReference type="Proteomes" id="UP000062833">
    <property type="component" value="Chromosome"/>
</dbReference>